<feature type="domain" description="EamA" evidence="7">
    <location>
        <begin position="14"/>
        <end position="146"/>
    </location>
</feature>
<keyword evidence="4 6" id="KW-1133">Transmembrane helix</keyword>
<feature type="transmembrane region" description="Helical" evidence="6">
    <location>
        <begin position="130"/>
        <end position="147"/>
    </location>
</feature>
<feature type="transmembrane region" description="Helical" evidence="6">
    <location>
        <begin position="277"/>
        <end position="294"/>
    </location>
</feature>
<keyword evidence="5 6" id="KW-0472">Membrane</keyword>
<protein>
    <submittedName>
        <fullName evidence="8">EamA domain-containing membrane protein RarD</fullName>
    </submittedName>
</protein>
<dbReference type="Pfam" id="PF00892">
    <property type="entry name" value="EamA"/>
    <property type="match status" value="1"/>
</dbReference>
<dbReference type="OrthoDB" id="148351at2"/>
<dbReference type="SUPFAM" id="SSF103481">
    <property type="entry name" value="Multidrug resistance efflux transporter EmrE"/>
    <property type="match status" value="2"/>
</dbReference>
<evidence type="ECO:0000256" key="4">
    <source>
        <dbReference type="ARBA" id="ARBA00022989"/>
    </source>
</evidence>
<feature type="transmembrane region" description="Helical" evidence="6">
    <location>
        <begin position="75"/>
        <end position="98"/>
    </location>
</feature>
<evidence type="ECO:0000256" key="6">
    <source>
        <dbReference type="SAM" id="Phobius"/>
    </source>
</evidence>
<feature type="transmembrane region" description="Helical" evidence="6">
    <location>
        <begin position="222"/>
        <end position="240"/>
    </location>
</feature>
<feature type="transmembrane region" description="Helical" evidence="6">
    <location>
        <begin position="153"/>
        <end position="174"/>
    </location>
</feature>
<feature type="transmembrane region" description="Helical" evidence="6">
    <location>
        <begin position="40"/>
        <end position="63"/>
    </location>
</feature>
<evidence type="ECO:0000313" key="8">
    <source>
        <dbReference type="EMBL" id="SIO09842.1"/>
    </source>
</evidence>
<gene>
    <name evidence="8" type="ORF">SAMN02745824_2940</name>
</gene>
<dbReference type="RefSeq" id="WP_074205882.1">
    <property type="nucleotide sequence ID" value="NZ_FSQW01000002.1"/>
</dbReference>
<evidence type="ECO:0000313" key="9">
    <source>
        <dbReference type="Proteomes" id="UP000185192"/>
    </source>
</evidence>
<evidence type="ECO:0000256" key="1">
    <source>
        <dbReference type="ARBA" id="ARBA00004141"/>
    </source>
</evidence>
<evidence type="ECO:0000256" key="2">
    <source>
        <dbReference type="ARBA" id="ARBA00009853"/>
    </source>
</evidence>
<accession>A0A1N6GQW3</accession>
<proteinExistence type="inferred from homology"/>
<dbReference type="Proteomes" id="UP000185192">
    <property type="component" value="Unassembled WGS sequence"/>
</dbReference>
<feature type="transmembrane region" description="Helical" evidence="6">
    <location>
        <begin position="252"/>
        <end position="271"/>
    </location>
</feature>
<name>A0A1N6GQW3_9SPHN</name>
<reference evidence="9" key="1">
    <citation type="submission" date="2016-11" db="EMBL/GenBank/DDBJ databases">
        <authorList>
            <person name="Varghese N."/>
            <person name="Submissions S."/>
        </authorList>
    </citation>
    <scope>NUCLEOTIDE SEQUENCE [LARGE SCALE GENOMIC DNA]</scope>
    <source>
        <strain evidence="9">DSM 22363</strain>
    </source>
</reference>
<dbReference type="PANTHER" id="PTHR22911:SF6">
    <property type="entry name" value="SOLUTE CARRIER FAMILY 35 MEMBER G1"/>
    <property type="match status" value="1"/>
</dbReference>
<comment type="similarity">
    <text evidence="2">Belongs to the drug/metabolite transporter (DMT) superfamily. 10 TMS drug/metabolite exporter (DME) (TC 2.A.7.3) family.</text>
</comment>
<dbReference type="STRING" id="1123272.SAMN02745824_2940"/>
<sequence>MNAEASRKSASAGSGITLALIAFSGFPIGDAIVKSMALDWPAAAVAALRFTIGAIALALILAIREGRQGFRIRRPWLHAARGLALATGTITFFSAIYVMPLAEAVAIAFVNPIITALLSGWFLKEKMRPATWVATFIAFGGVLIMLRPNIAEFGWVAVLPLISACAMAAMLILNRMVSSQRSITAAQFYLSFWTALFLIGAAAAGHALVPAMTVSGLPSFEVILKCALIAFTATCCHFLLFMATMRTSAASVAPLVYIQLIISGAISVYIFDDPLDSIAIVGAMLILASGLLLWRSERKAETVLEA</sequence>
<dbReference type="GO" id="GO:0016020">
    <property type="term" value="C:membrane"/>
    <property type="evidence" value="ECO:0007669"/>
    <property type="project" value="UniProtKB-SubCell"/>
</dbReference>
<evidence type="ECO:0000256" key="3">
    <source>
        <dbReference type="ARBA" id="ARBA00022692"/>
    </source>
</evidence>
<feature type="transmembrane region" description="Helical" evidence="6">
    <location>
        <begin position="104"/>
        <end position="123"/>
    </location>
</feature>
<evidence type="ECO:0000256" key="5">
    <source>
        <dbReference type="ARBA" id="ARBA00023136"/>
    </source>
</evidence>
<dbReference type="PANTHER" id="PTHR22911">
    <property type="entry name" value="ACYL-MALONYL CONDENSING ENZYME-RELATED"/>
    <property type="match status" value="1"/>
</dbReference>
<comment type="subcellular location">
    <subcellularLocation>
        <location evidence="1">Membrane</location>
        <topology evidence="1">Multi-pass membrane protein</topology>
    </subcellularLocation>
</comment>
<dbReference type="InterPro" id="IPR000620">
    <property type="entry name" value="EamA_dom"/>
</dbReference>
<keyword evidence="3 6" id="KW-0812">Transmembrane</keyword>
<feature type="transmembrane region" description="Helical" evidence="6">
    <location>
        <begin position="12"/>
        <end position="28"/>
    </location>
</feature>
<dbReference type="InterPro" id="IPR037185">
    <property type="entry name" value="EmrE-like"/>
</dbReference>
<dbReference type="EMBL" id="FSQW01000002">
    <property type="protein sequence ID" value="SIO09842.1"/>
    <property type="molecule type" value="Genomic_DNA"/>
</dbReference>
<evidence type="ECO:0000259" key="7">
    <source>
        <dbReference type="Pfam" id="PF00892"/>
    </source>
</evidence>
<organism evidence="8 9">
    <name type="scientific">Parasphingorhabdus marina DSM 22363</name>
    <dbReference type="NCBI Taxonomy" id="1123272"/>
    <lineage>
        <taxon>Bacteria</taxon>
        <taxon>Pseudomonadati</taxon>
        <taxon>Pseudomonadota</taxon>
        <taxon>Alphaproteobacteria</taxon>
        <taxon>Sphingomonadales</taxon>
        <taxon>Sphingomonadaceae</taxon>
        <taxon>Parasphingorhabdus</taxon>
    </lineage>
</organism>
<keyword evidence="9" id="KW-1185">Reference proteome</keyword>
<feature type="transmembrane region" description="Helical" evidence="6">
    <location>
        <begin position="186"/>
        <end position="210"/>
    </location>
</feature>
<dbReference type="AlphaFoldDB" id="A0A1N6GQW3"/>